<gene>
    <name evidence="2" type="ORF">E0I61_09050</name>
</gene>
<dbReference type="Pfam" id="PF25056">
    <property type="entry name" value="DUF7793"/>
    <property type="match status" value="1"/>
</dbReference>
<keyword evidence="3" id="KW-1185">Reference proteome</keyword>
<reference evidence="2 3" key="1">
    <citation type="submission" date="2019-03" db="EMBL/GenBank/DDBJ databases">
        <title>Novel species of Flavobacterium.</title>
        <authorList>
            <person name="Liu Q."/>
            <person name="Xin Y.-H."/>
        </authorList>
    </citation>
    <scope>NUCLEOTIDE SEQUENCE [LARGE SCALE GENOMIC DNA]</scope>
    <source>
        <strain evidence="2 3">LB2P22</strain>
    </source>
</reference>
<accession>A0ABY2DRZ2</accession>
<evidence type="ECO:0000313" key="3">
    <source>
        <dbReference type="Proteomes" id="UP000294685"/>
    </source>
</evidence>
<dbReference type="Proteomes" id="UP000294685">
    <property type="component" value="Unassembled WGS sequence"/>
</dbReference>
<name>A0ABY2DRZ2_9FLAO</name>
<organism evidence="2 3">
    <name type="scientific">Flavobacterium ranwuense</name>
    <dbReference type="NCBI Taxonomy" id="2541725"/>
    <lineage>
        <taxon>Bacteria</taxon>
        <taxon>Pseudomonadati</taxon>
        <taxon>Bacteroidota</taxon>
        <taxon>Flavobacteriia</taxon>
        <taxon>Flavobacteriales</taxon>
        <taxon>Flavobacteriaceae</taxon>
        <taxon>Flavobacterium</taxon>
    </lineage>
</organism>
<dbReference type="Gene3D" id="3.40.1680.10">
    <property type="entry name" value="yp_829618.1 domain like"/>
    <property type="match status" value="1"/>
</dbReference>
<dbReference type="EMBL" id="SMLH01000004">
    <property type="protein sequence ID" value="TDE29300.1"/>
    <property type="molecule type" value="Genomic_DNA"/>
</dbReference>
<evidence type="ECO:0000259" key="1">
    <source>
        <dbReference type="Pfam" id="PF25056"/>
    </source>
</evidence>
<dbReference type="RefSeq" id="WP_132070831.1">
    <property type="nucleotide sequence ID" value="NZ_SMLH01000004.1"/>
</dbReference>
<feature type="domain" description="DUF7793" evidence="1">
    <location>
        <begin position="15"/>
        <end position="127"/>
    </location>
</feature>
<evidence type="ECO:0000313" key="2">
    <source>
        <dbReference type="EMBL" id="TDE29300.1"/>
    </source>
</evidence>
<sequence length="127" mass="14582">MRLTDGYYENEYAHFWIRNSILFFEYKPNIVIDLTIAHRIVADRIQMQNEKAYPILCDIRGVVDSDKSARDYLAQSGSVLTKAVSIVANQSVSLIMTSFYLKICKPSVPTRIFTDESSALVFLETYK</sequence>
<dbReference type="Gene3D" id="3.40.970.30">
    <property type="entry name" value="yp_829618.1 like domains"/>
    <property type="match status" value="1"/>
</dbReference>
<dbReference type="InterPro" id="IPR056695">
    <property type="entry name" value="DUF7793"/>
</dbReference>
<comment type="caution">
    <text evidence="2">The sequence shown here is derived from an EMBL/GenBank/DDBJ whole genome shotgun (WGS) entry which is preliminary data.</text>
</comment>
<protein>
    <recommendedName>
        <fullName evidence="1">DUF7793 domain-containing protein</fullName>
    </recommendedName>
</protein>
<proteinExistence type="predicted"/>